<dbReference type="eggNOG" id="COG4206">
    <property type="taxonomic scope" value="Bacteria"/>
</dbReference>
<feature type="short sequence motif" description="TonB C-terminal box" evidence="14">
    <location>
        <begin position="598"/>
        <end position="615"/>
    </location>
</feature>
<feature type="short sequence motif" description="TonB box" evidence="13">
    <location>
        <begin position="31"/>
        <end position="37"/>
    </location>
</feature>
<accession>V5FMF0</accession>
<evidence type="ECO:0000256" key="6">
    <source>
        <dbReference type="ARBA" id="ARBA00023065"/>
    </source>
</evidence>
<evidence type="ECO:0000256" key="7">
    <source>
        <dbReference type="ARBA" id="ARBA00023077"/>
    </source>
</evidence>
<dbReference type="GO" id="GO:0046930">
    <property type="term" value="C:pore complex"/>
    <property type="evidence" value="ECO:0007669"/>
    <property type="project" value="UniProtKB-KW"/>
</dbReference>
<evidence type="ECO:0000256" key="14">
    <source>
        <dbReference type="PROSITE-ProRule" id="PRU10144"/>
    </source>
</evidence>
<dbReference type="PROSITE" id="PS00430">
    <property type="entry name" value="TONB_DEPENDENT_REC_1"/>
    <property type="match status" value="1"/>
</dbReference>
<evidence type="ECO:0000256" key="4">
    <source>
        <dbReference type="ARBA" id="ARBA00022692"/>
    </source>
</evidence>
<keyword evidence="7 11" id="KW-0798">TonB box</keyword>
<dbReference type="AlphaFoldDB" id="V5FMF0"/>
<dbReference type="SUPFAM" id="SSF56935">
    <property type="entry name" value="Porins"/>
    <property type="match status" value="1"/>
</dbReference>
<dbReference type="Gene3D" id="2.170.130.10">
    <property type="entry name" value="TonB-dependent receptor, plug domain"/>
    <property type="match status" value="1"/>
</dbReference>
<name>V5FMF0_9VIBR</name>
<dbReference type="PANTHER" id="PTHR30069:SF53">
    <property type="entry name" value="COLICIN I RECEPTOR-RELATED"/>
    <property type="match status" value="1"/>
</dbReference>
<dbReference type="RefSeq" id="WP_023405125.1">
    <property type="nucleotide sequence ID" value="NZ_BAUJ01000056.1"/>
</dbReference>
<sequence precursor="true">MKKTILATAIISLYAPTLFAQEADATQTDETMVVTANRFEQPKTSTLANITVIEREDIQAIQADSAIDVLKTLPGVEVTQLGTKGNTTSIYLRGTASAQTLILVDGVRINSPTSGGGSIGLIPAFAIEKIEVLRGPKASVYGADAVGGVISITTTSKDNVHEVSLTGGSNHYHSEGWRSAGEISDSTRGSFVVNNEASKGYGISTYSPEGEDYGYKSQVVFGSLEHDISDNWSANFSGYNQNSSSEFQATTKDETAQDFYSLTGGLNYTINDFQSSLQVSHSNDTQGTRDAAKTRAEAILEAQRNTVSWINSYNFNSLLNVTGGLDYYKEEVDRSGSNTTNYEKTDRDNRGIFATSSLNLHPFILEASIRNDDDSSYGSNTTWNLAAGVTIADTYTLSLSHGTAYRAPTFNDLYWPGSGNPDLKPESSESTEFTVQGYHSWASWNISLYNTDIKDMIAWAPNASGQWQPANINKAQIKGIEASIEFDTWLIHHTVSADWKDPKNKEDGSQLVNRAKQNYSWIGTANWQDVQTSLIANYVGERPDSSSAFANMMDSYITLDFALKYSFTDNLDARFKVNNLLDEDYEVAKDTNSFMTDEYFKGAERSYYAGIDYRF</sequence>
<keyword evidence="6 11" id="KW-0406">Ion transport</keyword>
<evidence type="ECO:0000256" key="2">
    <source>
        <dbReference type="ARBA" id="ARBA00022448"/>
    </source>
</evidence>
<evidence type="ECO:0000259" key="15">
    <source>
        <dbReference type="Pfam" id="PF00593"/>
    </source>
</evidence>
<dbReference type="OrthoDB" id="9764669at2"/>
<gene>
    <name evidence="11 17" type="primary">btuB</name>
    <name evidence="17" type="ORF">VHA01S_056_00280</name>
</gene>
<evidence type="ECO:0000256" key="1">
    <source>
        <dbReference type="ARBA" id="ARBA00004571"/>
    </source>
</evidence>
<evidence type="ECO:0000256" key="13">
    <source>
        <dbReference type="PROSITE-ProRule" id="PRU10143"/>
    </source>
</evidence>
<comment type="caution">
    <text evidence="17">The sequence shown here is derived from an EMBL/GenBank/DDBJ whole genome shotgun (WGS) entry which is preliminary data.</text>
</comment>
<feature type="domain" description="TonB-dependent receptor plug" evidence="16">
    <location>
        <begin position="43"/>
        <end position="149"/>
    </location>
</feature>
<dbReference type="Gene3D" id="2.40.170.20">
    <property type="entry name" value="TonB-dependent receptor, beta-barrel domain"/>
    <property type="match status" value="1"/>
</dbReference>
<evidence type="ECO:0000256" key="11">
    <source>
        <dbReference type="HAMAP-Rule" id="MF_01531"/>
    </source>
</evidence>
<dbReference type="Pfam" id="PF07715">
    <property type="entry name" value="Plug"/>
    <property type="match status" value="1"/>
</dbReference>
<evidence type="ECO:0000256" key="9">
    <source>
        <dbReference type="ARBA" id="ARBA00023136"/>
    </source>
</evidence>
<keyword evidence="8 11" id="KW-0626">Porin</keyword>
<dbReference type="PROSITE" id="PS01156">
    <property type="entry name" value="TONB_DEPENDENT_REC_2"/>
    <property type="match status" value="1"/>
</dbReference>
<keyword evidence="2 11" id="KW-0813">Transport</keyword>
<feature type="signal peptide" evidence="11">
    <location>
        <begin position="1"/>
        <end position="20"/>
    </location>
</feature>
<evidence type="ECO:0000256" key="10">
    <source>
        <dbReference type="ARBA" id="ARBA00023237"/>
    </source>
</evidence>
<dbReference type="PROSITE" id="PS52016">
    <property type="entry name" value="TONB_DEPENDENT_REC_3"/>
    <property type="match status" value="1"/>
</dbReference>
<dbReference type="InterPro" id="IPR036942">
    <property type="entry name" value="Beta-barrel_TonB_sf"/>
</dbReference>
<proteinExistence type="inferred from homology"/>
<feature type="domain" description="TonB-dependent receptor-like beta-barrel" evidence="15">
    <location>
        <begin position="191"/>
        <end position="580"/>
    </location>
</feature>
<evidence type="ECO:0000256" key="8">
    <source>
        <dbReference type="ARBA" id="ARBA00023114"/>
    </source>
</evidence>
<evidence type="ECO:0000313" key="17">
    <source>
        <dbReference type="EMBL" id="GAD90811.1"/>
    </source>
</evidence>
<dbReference type="EMBL" id="BAUJ01000056">
    <property type="protein sequence ID" value="GAD90811.1"/>
    <property type="molecule type" value="Genomic_DNA"/>
</dbReference>
<dbReference type="CDD" id="cd01347">
    <property type="entry name" value="ligand_gated_channel"/>
    <property type="match status" value="1"/>
</dbReference>
<dbReference type="GO" id="GO:0009279">
    <property type="term" value="C:cell outer membrane"/>
    <property type="evidence" value="ECO:0007669"/>
    <property type="project" value="UniProtKB-SubCell"/>
</dbReference>
<evidence type="ECO:0000256" key="5">
    <source>
        <dbReference type="ARBA" id="ARBA00022729"/>
    </source>
</evidence>
<protein>
    <recommendedName>
        <fullName evidence="11">Vitamin B12 transporter BtuB</fullName>
    </recommendedName>
    <alternativeName>
        <fullName evidence="11">Cobalamin receptor</fullName>
    </alternativeName>
    <alternativeName>
        <fullName evidence="11">Outer membrane cobalamin translocator</fullName>
    </alternativeName>
</protein>
<feature type="short sequence motif" description="TonB box" evidence="11">
    <location>
        <begin position="30"/>
        <end position="37"/>
    </location>
</feature>
<dbReference type="InterPro" id="IPR010101">
    <property type="entry name" value="B12_transptr_BtuB"/>
</dbReference>
<evidence type="ECO:0000259" key="16">
    <source>
        <dbReference type="Pfam" id="PF07715"/>
    </source>
</evidence>
<evidence type="ECO:0000256" key="3">
    <source>
        <dbReference type="ARBA" id="ARBA00022452"/>
    </source>
</evidence>
<keyword evidence="10 11" id="KW-0998">Cell outer membrane</keyword>
<organism evidence="17 18">
    <name type="scientific">Vibrio halioticoli NBRC 102217</name>
    <dbReference type="NCBI Taxonomy" id="1219072"/>
    <lineage>
        <taxon>Bacteria</taxon>
        <taxon>Pseudomonadati</taxon>
        <taxon>Pseudomonadota</taxon>
        <taxon>Gammaproteobacteria</taxon>
        <taxon>Vibrionales</taxon>
        <taxon>Vibrionaceae</taxon>
        <taxon>Vibrio</taxon>
    </lineage>
</organism>
<dbReference type="GO" id="GO:0006811">
    <property type="term" value="P:monoatomic ion transport"/>
    <property type="evidence" value="ECO:0007669"/>
    <property type="project" value="UniProtKB-KW"/>
</dbReference>
<keyword evidence="3 11" id="KW-1134">Transmembrane beta strand</keyword>
<keyword evidence="18" id="KW-1185">Reference proteome</keyword>
<dbReference type="GO" id="GO:0015288">
    <property type="term" value="F:porin activity"/>
    <property type="evidence" value="ECO:0007669"/>
    <property type="project" value="UniProtKB-KW"/>
</dbReference>
<dbReference type="InterPro" id="IPR037066">
    <property type="entry name" value="Plug_dom_sf"/>
</dbReference>
<dbReference type="InterPro" id="IPR010916">
    <property type="entry name" value="TonB_box_CS"/>
</dbReference>
<evidence type="ECO:0000256" key="12">
    <source>
        <dbReference type="PROSITE-ProRule" id="PRU01360"/>
    </source>
</evidence>
<dbReference type="HAMAP" id="MF_01531">
    <property type="entry name" value="BtuB"/>
    <property type="match status" value="1"/>
</dbReference>
<keyword evidence="5 11" id="KW-0732">Signal</keyword>
<dbReference type="PANTHER" id="PTHR30069">
    <property type="entry name" value="TONB-DEPENDENT OUTER MEMBRANE RECEPTOR"/>
    <property type="match status" value="1"/>
</dbReference>
<dbReference type="Pfam" id="PF00593">
    <property type="entry name" value="TonB_dep_Rec_b-barrel"/>
    <property type="match status" value="1"/>
</dbReference>
<dbReference type="InterPro" id="IPR039426">
    <property type="entry name" value="TonB-dep_rcpt-like"/>
</dbReference>
<keyword evidence="4 11" id="KW-0812">Transmembrane</keyword>
<comment type="subcellular location">
    <subcellularLocation>
        <location evidence="1 11 12">Cell outer membrane</location>
        <topology evidence="1 11 12">Multi-pass membrane protein</topology>
    </subcellularLocation>
</comment>
<dbReference type="GO" id="GO:0015420">
    <property type="term" value="F:ABC-type vitamin B12 transporter activity"/>
    <property type="evidence" value="ECO:0007669"/>
    <property type="project" value="InterPro"/>
</dbReference>
<comment type="function">
    <text evidence="11">Involved in the active translocation of vitamin B12 (cyanocobalamin) across the outer membrane to the periplasmic space. It derives its energy for transport by interacting with the trans-periplasmic membrane protein TonB.</text>
</comment>
<dbReference type="InterPro" id="IPR000531">
    <property type="entry name" value="Beta-barrel_TonB"/>
</dbReference>
<dbReference type="Proteomes" id="UP000017800">
    <property type="component" value="Unassembled WGS sequence"/>
</dbReference>
<reference evidence="17 18" key="1">
    <citation type="submission" date="2013-11" db="EMBL/GenBank/DDBJ databases">
        <title>Whole genome shotgun sequence of Vibrio halioticoli NBRC 102217.</title>
        <authorList>
            <person name="Isaki S."/>
            <person name="Kimura A."/>
            <person name="Ohji S."/>
            <person name="Hosoyama A."/>
            <person name="Fujita N."/>
            <person name="Hashimoto M."/>
            <person name="Hosoyama Y."/>
            <person name="Yamazoe A."/>
        </authorList>
    </citation>
    <scope>NUCLEOTIDE SEQUENCE [LARGE SCALE GENOMIC DNA]</scope>
    <source>
        <strain evidence="17 18">NBRC 102217</strain>
    </source>
</reference>
<feature type="chain" id="PRO_5009022985" description="Vitamin B12 transporter BtuB" evidence="11">
    <location>
        <begin position="21"/>
        <end position="615"/>
    </location>
</feature>
<comment type="similarity">
    <text evidence="11">Belongs to the TonB-dependent receptor family. BtuB (TC 1.B.14.3.1) subfamily.</text>
</comment>
<comment type="caution">
    <text evidence="11">Lacks conserved residue(s) required for the propagation of feature annotation.</text>
</comment>
<evidence type="ECO:0000313" key="18">
    <source>
        <dbReference type="Proteomes" id="UP000017800"/>
    </source>
</evidence>
<keyword evidence="9 11" id="KW-0472">Membrane</keyword>
<dbReference type="InterPro" id="IPR012910">
    <property type="entry name" value="Plug_dom"/>
</dbReference>
<dbReference type="InterPro" id="IPR010917">
    <property type="entry name" value="TonB_rcpt_CS"/>
</dbReference>